<dbReference type="Pfam" id="PF07291">
    <property type="entry name" value="MauE"/>
    <property type="match status" value="1"/>
</dbReference>
<protein>
    <submittedName>
        <fullName evidence="7">DoxX family protein</fullName>
    </submittedName>
</protein>
<keyword evidence="3 5" id="KW-1133">Transmembrane helix</keyword>
<evidence type="ECO:0000313" key="8">
    <source>
        <dbReference type="Proteomes" id="UP000176050"/>
    </source>
</evidence>
<evidence type="ECO:0000256" key="2">
    <source>
        <dbReference type="ARBA" id="ARBA00022692"/>
    </source>
</evidence>
<gene>
    <name evidence="7" type="ORF">LPB138_06800</name>
</gene>
<dbReference type="OrthoDB" id="648842at2"/>
<dbReference type="EMBL" id="CP017478">
    <property type="protein sequence ID" value="AOW20398.1"/>
    <property type="molecule type" value="Genomic_DNA"/>
</dbReference>
<dbReference type="InterPro" id="IPR009908">
    <property type="entry name" value="Methylamine_util_MauE"/>
</dbReference>
<sequence>MKILTLLARIFVAATFIFSGFVKLVDPLGSAYKFQEYFSADVLNMEYLIPYALPFSILLILAEIMLGVMLLIGFKPKFTVWSLFFLTLIFLFLTWYSAYYDKVTDCGCFGDAIKLTPWQTFNKNVLLIFLIAFLIFTVKNITPLVSKPLLKWISFGSLIVFLYITYHVLIHLPLIDFRPYAVGKNIQEGMKEIAIDGLPKVHDFFLETNDGEDLTDELLNKDKVMFVVAYDIDISDKEGFVNIQKTTALAKANGYTVYGLSSSYIDDLLVLNKDNNFDFEWLFVDGTVLKTIIRANPGIITLNKGTVTGKWNWIDTNNFKP</sequence>
<keyword evidence="4 5" id="KW-0472">Membrane</keyword>
<name>A0A1D8P771_9FLAO</name>
<dbReference type="GO" id="GO:0016020">
    <property type="term" value="C:membrane"/>
    <property type="evidence" value="ECO:0007669"/>
    <property type="project" value="UniProtKB-SubCell"/>
</dbReference>
<evidence type="ECO:0000256" key="5">
    <source>
        <dbReference type="SAM" id="Phobius"/>
    </source>
</evidence>
<proteinExistence type="predicted"/>
<feature type="domain" description="Methylamine utilisation protein MauE" evidence="6">
    <location>
        <begin position="1"/>
        <end position="136"/>
    </location>
</feature>
<dbReference type="GO" id="GO:0030416">
    <property type="term" value="P:methylamine metabolic process"/>
    <property type="evidence" value="ECO:0007669"/>
    <property type="project" value="InterPro"/>
</dbReference>
<dbReference type="AlphaFoldDB" id="A0A1D8P771"/>
<evidence type="ECO:0000256" key="3">
    <source>
        <dbReference type="ARBA" id="ARBA00022989"/>
    </source>
</evidence>
<feature type="transmembrane region" description="Helical" evidence="5">
    <location>
        <begin position="149"/>
        <end position="169"/>
    </location>
</feature>
<accession>A0A1D8P771</accession>
<dbReference type="RefSeq" id="WP_070236541.1">
    <property type="nucleotide sequence ID" value="NZ_CP017478.1"/>
</dbReference>
<keyword evidence="2 5" id="KW-0812">Transmembrane</keyword>
<evidence type="ECO:0000259" key="6">
    <source>
        <dbReference type="Pfam" id="PF07291"/>
    </source>
</evidence>
<comment type="subcellular location">
    <subcellularLocation>
        <location evidence="1">Membrane</location>
        <topology evidence="1">Multi-pass membrane protein</topology>
    </subcellularLocation>
</comment>
<reference evidence="7 8" key="1">
    <citation type="submission" date="2016-10" db="EMBL/GenBank/DDBJ databases">
        <title>Lutibacter sp. LPB0138, isolated from marine gastropod.</title>
        <authorList>
            <person name="Kim E."/>
            <person name="Yi H."/>
        </authorList>
    </citation>
    <scope>NUCLEOTIDE SEQUENCE [LARGE SCALE GENOMIC DNA]</scope>
    <source>
        <strain evidence="7 8">LPB0138</strain>
    </source>
</reference>
<feature type="transmembrane region" description="Helical" evidence="5">
    <location>
        <begin position="78"/>
        <end position="96"/>
    </location>
</feature>
<evidence type="ECO:0000256" key="4">
    <source>
        <dbReference type="ARBA" id="ARBA00023136"/>
    </source>
</evidence>
<evidence type="ECO:0000256" key="1">
    <source>
        <dbReference type="ARBA" id="ARBA00004141"/>
    </source>
</evidence>
<feature type="transmembrane region" description="Helical" evidence="5">
    <location>
        <begin position="125"/>
        <end position="142"/>
    </location>
</feature>
<dbReference type="KEGG" id="lul:LPB138_06800"/>
<feature type="transmembrane region" description="Helical" evidence="5">
    <location>
        <begin position="48"/>
        <end position="71"/>
    </location>
</feature>
<keyword evidence="8" id="KW-1185">Reference proteome</keyword>
<evidence type="ECO:0000313" key="7">
    <source>
        <dbReference type="EMBL" id="AOW20398.1"/>
    </source>
</evidence>
<organism evidence="7 8">
    <name type="scientific">Urechidicola croceus</name>
    <dbReference type="NCBI Taxonomy" id="1850246"/>
    <lineage>
        <taxon>Bacteria</taxon>
        <taxon>Pseudomonadati</taxon>
        <taxon>Bacteroidota</taxon>
        <taxon>Flavobacteriia</taxon>
        <taxon>Flavobacteriales</taxon>
        <taxon>Flavobacteriaceae</taxon>
        <taxon>Urechidicola</taxon>
    </lineage>
</organism>
<dbReference type="STRING" id="1850246.LPB138_06800"/>
<dbReference type="Proteomes" id="UP000176050">
    <property type="component" value="Chromosome"/>
</dbReference>